<evidence type="ECO:0000259" key="9">
    <source>
        <dbReference type="Pfam" id="PF04290"/>
    </source>
</evidence>
<evidence type="ECO:0000256" key="2">
    <source>
        <dbReference type="ARBA" id="ARBA00022448"/>
    </source>
</evidence>
<organism evidence="10">
    <name type="scientific">marine sediment metagenome</name>
    <dbReference type="NCBI Taxonomy" id="412755"/>
    <lineage>
        <taxon>unclassified sequences</taxon>
        <taxon>metagenomes</taxon>
        <taxon>ecological metagenomes</taxon>
    </lineage>
</organism>
<keyword evidence="7 8" id="KW-0472">Membrane</keyword>
<gene>
    <name evidence="10" type="ORF">S03H2_66780</name>
</gene>
<evidence type="ECO:0000256" key="8">
    <source>
        <dbReference type="SAM" id="Phobius"/>
    </source>
</evidence>
<feature type="transmembrane region" description="Helical" evidence="8">
    <location>
        <begin position="83"/>
        <end position="104"/>
    </location>
</feature>
<feature type="non-terminal residue" evidence="10">
    <location>
        <position position="1"/>
    </location>
</feature>
<keyword evidence="6 8" id="KW-1133">Transmembrane helix</keyword>
<dbReference type="InterPro" id="IPR055348">
    <property type="entry name" value="DctQ"/>
</dbReference>
<evidence type="ECO:0000256" key="3">
    <source>
        <dbReference type="ARBA" id="ARBA00022475"/>
    </source>
</evidence>
<reference evidence="10" key="1">
    <citation type="journal article" date="2014" name="Front. Microbiol.">
        <title>High frequency of phylogenetically diverse reductive dehalogenase-homologous genes in deep subseafloor sedimentary metagenomes.</title>
        <authorList>
            <person name="Kawai M."/>
            <person name="Futagami T."/>
            <person name="Toyoda A."/>
            <person name="Takaki Y."/>
            <person name="Nishi S."/>
            <person name="Hori S."/>
            <person name="Arai W."/>
            <person name="Tsubouchi T."/>
            <person name="Morono Y."/>
            <person name="Uchiyama I."/>
            <person name="Ito T."/>
            <person name="Fujiyama A."/>
            <person name="Inagaki F."/>
            <person name="Takami H."/>
        </authorList>
    </citation>
    <scope>NUCLEOTIDE SEQUENCE</scope>
    <source>
        <strain evidence="10">Expedition CK06-06</strain>
    </source>
</reference>
<feature type="transmembrane region" description="Helical" evidence="8">
    <location>
        <begin position="124"/>
        <end position="146"/>
    </location>
</feature>
<feature type="transmembrane region" description="Helical" evidence="8">
    <location>
        <begin position="44"/>
        <end position="62"/>
    </location>
</feature>
<evidence type="ECO:0000313" key="10">
    <source>
        <dbReference type="EMBL" id="GAH83543.1"/>
    </source>
</evidence>
<dbReference type="AlphaFoldDB" id="X1KNF6"/>
<accession>X1KNF6</accession>
<dbReference type="InterPro" id="IPR007387">
    <property type="entry name" value="TRAP_DctQ"/>
</dbReference>
<dbReference type="GO" id="GO:0005886">
    <property type="term" value="C:plasma membrane"/>
    <property type="evidence" value="ECO:0007669"/>
    <property type="project" value="UniProtKB-SubCell"/>
</dbReference>
<dbReference type="GO" id="GO:0022857">
    <property type="term" value="F:transmembrane transporter activity"/>
    <property type="evidence" value="ECO:0007669"/>
    <property type="project" value="TreeGrafter"/>
</dbReference>
<comment type="subcellular location">
    <subcellularLocation>
        <location evidence="1">Cell inner membrane</location>
        <topology evidence="1">Multi-pass membrane protein</topology>
    </subcellularLocation>
</comment>
<comment type="caution">
    <text evidence="10">The sequence shown here is derived from an EMBL/GenBank/DDBJ whole genome shotgun (WGS) entry which is preliminary data.</text>
</comment>
<evidence type="ECO:0000256" key="6">
    <source>
        <dbReference type="ARBA" id="ARBA00022989"/>
    </source>
</evidence>
<sequence length="160" mass="18590">ANSFIKRIEEEICSIIVVMLVVSTAIGVFWRYVLHNPLPWPNELGMFLLLWLAFLGASLANKDDGHYKISILYNALPEKVQRVTNILNDLLKLTFLIIFIYISIRVFPRQAIRRMTVYLGINKAWHTFSLTVGFSFMVLFVFKELLLKLSTIKKRNNNNL</sequence>
<evidence type="ECO:0000256" key="5">
    <source>
        <dbReference type="ARBA" id="ARBA00022692"/>
    </source>
</evidence>
<dbReference type="Pfam" id="PF04290">
    <property type="entry name" value="DctQ"/>
    <property type="match status" value="1"/>
</dbReference>
<proteinExistence type="predicted"/>
<keyword evidence="2" id="KW-0813">Transport</keyword>
<dbReference type="EMBL" id="BARU01043644">
    <property type="protein sequence ID" value="GAH83543.1"/>
    <property type="molecule type" value="Genomic_DNA"/>
</dbReference>
<feature type="domain" description="Tripartite ATP-independent periplasmic transporters DctQ component" evidence="9">
    <location>
        <begin position="20"/>
        <end position="148"/>
    </location>
</feature>
<evidence type="ECO:0000256" key="4">
    <source>
        <dbReference type="ARBA" id="ARBA00022519"/>
    </source>
</evidence>
<name>X1KNF6_9ZZZZ</name>
<dbReference type="PANTHER" id="PTHR35011">
    <property type="entry name" value="2,3-DIKETO-L-GULONATE TRAP TRANSPORTER SMALL PERMEASE PROTEIN YIAM"/>
    <property type="match status" value="1"/>
</dbReference>
<evidence type="ECO:0000256" key="7">
    <source>
        <dbReference type="ARBA" id="ARBA00023136"/>
    </source>
</evidence>
<protein>
    <recommendedName>
        <fullName evidence="9">Tripartite ATP-independent periplasmic transporters DctQ component domain-containing protein</fullName>
    </recommendedName>
</protein>
<keyword evidence="5 8" id="KW-0812">Transmembrane</keyword>
<dbReference type="PANTHER" id="PTHR35011:SF2">
    <property type="entry name" value="2,3-DIKETO-L-GULONATE TRAP TRANSPORTER SMALL PERMEASE PROTEIN YIAM"/>
    <property type="match status" value="1"/>
</dbReference>
<feature type="transmembrane region" description="Helical" evidence="8">
    <location>
        <begin position="12"/>
        <end position="32"/>
    </location>
</feature>
<evidence type="ECO:0000256" key="1">
    <source>
        <dbReference type="ARBA" id="ARBA00004429"/>
    </source>
</evidence>
<dbReference type="GO" id="GO:0015740">
    <property type="term" value="P:C4-dicarboxylate transport"/>
    <property type="evidence" value="ECO:0007669"/>
    <property type="project" value="TreeGrafter"/>
</dbReference>
<keyword evidence="4" id="KW-0997">Cell inner membrane</keyword>
<keyword evidence="3" id="KW-1003">Cell membrane</keyword>